<dbReference type="Pfam" id="PF00603">
    <property type="entry name" value="Flu_PA"/>
    <property type="match status" value="1"/>
</dbReference>
<evidence type="ECO:0000313" key="1">
    <source>
        <dbReference type="EMBL" id="QOE76820.1"/>
    </source>
</evidence>
<dbReference type="GO" id="GO:0003723">
    <property type="term" value="F:RNA binding"/>
    <property type="evidence" value="ECO:0007669"/>
    <property type="project" value="InterPro"/>
</dbReference>
<reference evidence="1" key="2">
    <citation type="journal article" name="Viruses">
        <title>Divergent Influenza-Like Viruses of Amphibians and Fish Support an Ancient Evolutionary Association.</title>
        <authorList>
            <person name="Parry R."/>
            <person name="Wille M."/>
            <person name="Turnbull O.M.H."/>
            <person name="Geoghegan J.L."/>
            <person name="Holmes E.C."/>
        </authorList>
    </citation>
    <scope>NUCLEOTIDE SEQUENCE</scope>
    <source>
        <strain evidence="1">CTILV/Innisfail</strain>
    </source>
</reference>
<dbReference type="InterPro" id="IPR038372">
    <property type="entry name" value="PA/PA-X_sf"/>
</dbReference>
<reference evidence="1" key="1">
    <citation type="submission" date="2020-08" db="EMBL/GenBank/DDBJ databases">
        <authorList>
            <person name="Parry R.H."/>
            <person name="Wille M."/>
            <person name="Geoghegan J.L."/>
            <person name="Turnbull O.M.H."/>
            <person name="Holmes E.C."/>
        </authorList>
    </citation>
    <scope>NUCLEOTIDE SEQUENCE</scope>
    <source>
        <strain evidence="1">CTILV/Innisfail</strain>
    </source>
</reference>
<dbReference type="GO" id="GO:0039694">
    <property type="term" value="P:viral RNA genome replication"/>
    <property type="evidence" value="ECO:0007669"/>
    <property type="project" value="InterPro"/>
</dbReference>
<proteinExistence type="predicted"/>
<dbReference type="InterPro" id="IPR001009">
    <property type="entry name" value="PA/PA-X"/>
</dbReference>
<name>A0A866VZV8_9ORTO</name>
<sequence>MSDVIREIALRFLEPLALTVAERAAAEYNDHQRRIISIGIHFQSCCIISDEYKTEDGKEDKYVMIEGMARQSAVSLQNSLCDAHGILPLEHLSDLFDRDRKRFLEIGITKRENDSYFQEKMQKIGNSMDIAIFTYGGAFFTNNETCLEETQKNRVFTFLSLAQDILRQEKMFTDVYILEGQEPEMTMTKSKTFEELRDESVPSPFRSYHEMRAYCESYKANKPKCQRMVQEMASEIDMKFQYLEKMKLRHLNIPDEKECPYTAKFLMKDSWFFMKPSDSTRSQPNLILKDFFNIANMNAMRIGQTPVRGKLGLMYSGLWSQIKRAIREGKQELAASEQRDFLTGSGKARKKIPERMLNEVLKEEDLRQLPTEGPKPRGFPKWFNDEWCWAMRDAGTTAEDLRNWIPMAEYPPASNEMEDYAKEMCESLESKIQSTNCAREMGKFIMTVSSLHTECNNFPGKVKILPIYARCEHKGERQDCLFGICVKGKSHLNKDDGMYTIVTFEFSIKEPSETKHEKYTVFKAGTIPIEKTVLTPKRQTILVETDLFLYCRTTGLSKIKNDWISKCRRCLISTMETVEQLVLKECALKEENKVKEMMNEKHVWIGHEVNENGLPDTEKLVRTKLSDLCRTLLVMQFYYCIYDDNQLEGFCNEQKKFLMFWQADKGNKSAFTFNQDGLYEKIEECIVNNPMCLFLANRLNLLFETAKLQGSKYFQ</sequence>
<organism evidence="1">
    <name type="scientific">Cane toad influenza-like virus</name>
    <dbReference type="NCBI Taxonomy" id="2777031"/>
    <lineage>
        <taxon>Viruses</taxon>
        <taxon>Riboviria</taxon>
        <taxon>Orthornavirae</taxon>
        <taxon>Negarnaviricota</taxon>
        <taxon>Polyploviricotina</taxon>
        <taxon>Insthoviricetes</taxon>
        <taxon>Articulavirales</taxon>
        <taxon>Orthomyxoviridae</taxon>
    </lineage>
</organism>
<dbReference type="Gene3D" id="3.40.91.90">
    <property type="entry name" value="Influenza RNA-dependent RNA polymerase subunit PA, endonuclease domain"/>
    <property type="match status" value="1"/>
</dbReference>
<protein>
    <submittedName>
        <fullName evidence="1">Polymerase protein 3</fullName>
    </submittedName>
</protein>
<accession>A0A866VZV8</accession>
<gene>
    <name evidence="1" type="primary">p3</name>
</gene>
<dbReference type="EMBL" id="MT926397">
    <property type="protein sequence ID" value="QOE76820.1"/>
    <property type="molecule type" value="Viral_cRNA"/>
</dbReference>